<dbReference type="EMBL" id="QXIY01000040">
    <property type="protein sequence ID" value="RIE15988.1"/>
    <property type="molecule type" value="Genomic_DNA"/>
</dbReference>
<protein>
    <submittedName>
        <fullName evidence="1">Uncharacterized protein</fullName>
    </submittedName>
</protein>
<comment type="caution">
    <text evidence="1">The sequence shown here is derived from an EMBL/GenBank/DDBJ whole genome shotgun (WGS) entry which is preliminary data.</text>
</comment>
<evidence type="ECO:0000313" key="1">
    <source>
        <dbReference type="EMBL" id="RIE15988.1"/>
    </source>
</evidence>
<organism evidence="1 2">
    <name type="scientific">Candidatus Cryosericum septentrionale</name>
    <dbReference type="NCBI Taxonomy" id="2290913"/>
    <lineage>
        <taxon>Bacteria</taxon>
        <taxon>Pseudomonadati</taxon>
        <taxon>Caldisericota/Cryosericota group</taxon>
        <taxon>Candidatus Cryosericota</taxon>
        <taxon>Candidatus Cryosericia</taxon>
        <taxon>Candidatus Cryosericales</taxon>
        <taxon>Candidatus Cryosericaceae</taxon>
        <taxon>Candidatus Cryosericum</taxon>
    </lineage>
</organism>
<reference evidence="1 2" key="1">
    <citation type="submission" date="2018-09" db="EMBL/GenBank/DDBJ databases">
        <title>Discovery and Ecogenomic Context for Candidatus Cryosericales, a Global Caldiserica Order Active in Thawing Permafrost.</title>
        <authorList>
            <person name="Martinez M.A."/>
            <person name="Woodcroft B.J."/>
            <person name="Ignacio Espinoza J.C."/>
            <person name="Zayed A."/>
            <person name="Singleton C.M."/>
            <person name="Boyd J."/>
            <person name="Li Y.-F."/>
            <person name="Purvine S."/>
            <person name="Maughan H."/>
            <person name="Hodgkins S.B."/>
            <person name="Anderson D."/>
            <person name="Sederholm M."/>
            <person name="Temperton B."/>
            <person name="Saleska S.R."/>
            <person name="Tyson G.W."/>
            <person name="Rich V.I."/>
        </authorList>
    </citation>
    <scope>NUCLEOTIDE SEQUENCE [LARGE SCALE GENOMIC DNA]</scope>
    <source>
        <strain evidence="1 2">SMC1</strain>
    </source>
</reference>
<gene>
    <name evidence="1" type="ORF">SMC1_08720</name>
</gene>
<keyword evidence="2" id="KW-1185">Reference proteome</keyword>
<dbReference type="Proteomes" id="UP000266113">
    <property type="component" value="Unassembled WGS sequence"/>
</dbReference>
<proteinExistence type="predicted"/>
<accession>A0A398DV55</accession>
<sequence>MRFIVPHRHAILSSLGRKNAAPVNPSRGDGLAHDLTDRGLIACSATDAHDAALRVPRSISNEWSESLLEEAL</sequence>
<name>A0A398DV55_9BACT</name>
<evidence type="ECO:0000313" key="2">
    <source>
        <dbReference type="Proteomes" id="UP000266113"/>
    </source>
</evidence>
<dbReference type="AlphaFoldDB" id="A0A398DV55"/>